<dbReference type="PRINTS" id="PR01438">
    <property type="entry name" value="UNVRSLSTRESS"/>
</dbReference>
<evidence type="ECO:0000313" key="4">
    <source>
        <dbReference type="Proteomes" id="UP000598467"/>
    </source>
</evidence>
<organism evidence="3 4">
    <name type="scientific">Roseibium aggregatum</name>
    <dbReference type="NCBI Taxonomy" id="187304"/>
    <lineage>
        <taxon>Bacteria</taxon>
        <taxon>Pseudomonadati</taxon>
        <taxon>Pseudomonadota</taxon>
        <taxon>Alphaproteobacteria</taxon>
        <taxon>Hyphomicrobiales</taxon>
        <taxon>Stappiaceae</taxon>
        <taxon>Roseibium</taxon>
    </lineage>
</organism>
<protein>
    <submittedName>
        <fullName evidence="3">Universal stress protein</fullName>
    </submittedName>
</protein>
<evidence type="ECO:0000259" key="2">
    <source>
        <dbReference type="Pfam" id="PF00582"/>
    </source>
</evidence>
<reference evidence="3" key="1">
    <citation type="submission" date="2020-05" db="EMBL/GenBank/DDBJ databases">
        <title>Identification of trans-AT polyketide cluster in two marine bacteria, producers of a novel glutaramide-containing polyketide sesbanimide D and analogs.</title>
        <authorList>
            <person name="Kacar D."/>
            <person name="Rodriguez P."/>
            <person name="Canedo L."/>
            <person name="Gonzalez E."/>
            <person name="Galan B."/>
            <person name="De La Calle F."/>
            <person name="Garcia J.L."/>
        </authorList>
    </citation>
    <scope>NUCLEOTIDE SEQUENCE</scope>
    <source>
        <strain evidence="3">PHM038</strain>
    </source>
</reference>
<dbReference type="Gene3D" id="3.40.50.12370">
    <property type="match status" value="1"/>
</dbReference>
<proteinExistence type="inferred from homology"/>
<dbReference type="Pfam" id="PF00582">
    <property type="entry name" value="Usp"/>
    <property type="match status" value="1"/>
</dbReference>
<dbReference type="SUPFAM" id="SSF52402">
    <property type="entry name" value="Adenine nucleotide alpha hydrolases-like"/>
    <property type="match status" value="2"/>
</dbReference>
<dbReference type="InterPro" id="IPR006016">
    <property type="entry name" value="UspA"/>
</dbReference>
<comment type="caution">
    <text evidence="3">The sequence shown here is derived from an EMBL/GenBank/DDBJ whole genome shotgun (WGS) entry which is preliminary data.</text>
</comment>
<dbReference type="EMBL" id="JABFCZ010000010">
    <property type="protein sequence ID" value="MBD1546737.1"/>
    <property type="molecule type" value="Genomic_DNA"/>
</dbReference>
<dbReference type="RefSeq" id="WP_190291399.1">
    <property type="nucleotide sequence ID" value="NZ_JABFCZ010000010.1"/>
</dbReference>
<dbReference type="AlphaFoldDB" id="A0A926P4F5"/>
<feature type="domain" description="UspA" evidence="2">
    <location>
        <begin position="153"/>
        <end position="276"/>
    </location>
</feature>
<dbReference type="CDD" id="cd00293">
    <property type="entry name" value="USP-like"/>
    <property type="match status" value="1"/>
</dbReference>
<evidence type="ECO:0000256" key="1">
    <source>
        <dbReference type="ARBA" id="ARBA00008791"/>
    </source>
</evidence>
<dbReference type="InterPro" id="IPR006015">
    <property type="entry name" value="Universal_stress_UspA"/>
</dbReference>
<sequence length="277" mass="30090">MGYDDILVNVPLVESDHQVELALTLARQFGAQLTGVCVLPEAARLRDAVQNPFILMNKTEVTDNIQREYDEAAKLGAKFGAAAERAGVSHDWLTGEGDPADVLVHTARLHNLTIVEQYTTGVDLLWGAATQLALSGSPTLILPTGWSRTELPQRILLAWNGSAQSAAAARNALPLLKTASTVTLLVGQNREAPPQRMRLPPLNIEKYLSRHGVNVEIADLKEKDADAGDGILKNAETFNSDLIVMGAYGRSRFREWVLGGATRQIIENTTIPVLMAH</sequence>
<dbReference type="PANTHER" id="PTHR46268">
    <property type="entry name" value="STRESS RESPONSE PROTEIN NHAX"/>
    <property type="match status" value="1"/>
</dbReference>
<dbReference type="PANTHER" id="PTHR46268:SF15">
    <property type="entry name" value="UNIVERSAL STRESS PROTEIN HP_0031"/>
    <property type="match status" value="1"/>
</dbReference>
<evidence type="ECO:0000313" key="3">
    <source>
        <dbReference type="EMBL" id="MBD1546737.1"/>
    </source>
</evidence>
<gene>
    <name evidence="3" type="ORF">HK439_10720</name>
</gene>
<dbReference type="Proteomes" id="UP000598467">
    <property type="component" value="Unassembled WGS sequence"/>
</dbReference>
<comment type="similarity">
    <text evidence="1">Belongs to the universal stress protein A family.</text>
</comment>
<accession>A0A926P4F5</accession>
<name>A0A926P4F5_9HYPH</name>